<comment type="caution">
    <text evidence="3">The sequence shown here is derived from an EMBL/GenBank/DDBJ whole genome shotgun (WGS) entry which is preliminary data.</text>
</comment>
<name>A0A8X7R4C6_BRACI</name>
<accession>A0A8X7R4C6</accession>
<dbReference type="PANTHER" id="PTHR31476:SF2">
    <property type="entry name" value="UBIQUITIN CARBOXYL-TERMINAL HYDROLASE FAMILY PROTEIN"/>
    <property type="match status" value="1"/>
</dbReference>
<keyword evidence="4" id="KW-1185">Reference proteome</keyword>
<gene>
    <name evidence="3" type="ORF">Bca52824_060844</name>
</gene>
<reference evidence="3 4" key="1">
    <citation type="submission" date="2020-02" db="EMBL/GenBank/DDBJ databases">
        <authorList>
            <person name="Ma Q."/>
            <person name="Huang Y."/>
            <person name="Song X."/>
            <person name="Pei D."/>
        </authorList>
    </citation>
    <scope>NUCLEOTIDE SEQUENCE [LARGE SCALE GENOMIC DNA]</scope>
    <source>
        <strain evidence="3">Sxm20200214</strain>
        <tissue evidence="3">Leaf</tissue>
    </source>
</reference>
<evidence type="ECO:0000259" key="2">
    <source>
        <dbReference type="Pfam" id="PF11955"/>
    </source>
</evidence>
<feature type="compositionally biased region" description="Basic and acidic residues" evidence="1">
    <location>
        <begin position="534"/>
        <end position="552"/>
    </location>
</feature>
<organism evidence="3 4">
    <name type="scientific">Brassica carinata</name>
    <name type="common">Ethiopian mustard</name>
    <name type="synonym">Abyssinian cabbage</name>
    <dbReference type="NCBI Taxonomy" id="52824"/>
    <lineage>
        <taxon>Eukaryota</taxon>
        <taxon>Viridiplantae</taxon>
        <taxon>Streptophyta</taxon>
        <taxon>Embryophyta</taxon>
        <taxon>Tracheophyta</taxon>
        <taxon>Spermatophyta</taxon>
        <taxon>Magnoliopsida</taxon>
        <taxon>eudicotyledons</taxon>
        <taxon>Gunneridae</taxon>
        <taxon>Pentapetalae</taxon>
        <taxon>rosids</taxon>
        <taxon>malvids</taxon>
        <taxon>Brassicales</taxon>
        <taxon>Brassicaceae</taxon>
        <taxon>Brassiceae</taxon>
        <taxon>Brassica</taxon>
    </lineage>
</organism>
<sequence length="595" mass="69042">MMALTQLLPCPPQKLFLFSTFLHPLESRSRRCNLTTKPSFKKLASLSFDISCSAHKIVRNPSLDKHVVKQNRVRFVQKLKTLLLSKPKHYIPIQILYKCSSYLGIENPRTILPMIRRYPTIFQLFTTPTPHLPINATKSLSTLCVRMTPAASSLALQELNLKSEIADKLATKLQKLLMLSSHRRLLLSKLVHIGPDLGFPPNFRSRLCNDYPDKFKTVETSYGRALELVSWDQELANQMPSPEVDRGLIVDRPLKFKRLNLRRGLNLKRRHQDYLIKFSESPDVCPYNTSSEGLASESVEAEKRACAVVREVLGLTVEKRTLIDHLTHFRQEFGLPNKLRGLMVRHPELFYVSVKGTRDSVFLVEAYNDNGDLVERDETLVIRERLIDLVQEGKRIRRERRRKGSMEEYRNDDNKDDGIDHYNSDLDDEYEDGFENLFDSEEDSGVEYHFGEDDDEEAWVSSGGEASVCGCERSAGVNGGEKDFDRPFDDFRQEFGLPNKLRGLMVRHPELFYRTFDRSCTRRKRIRRERRRKGSMEEYRNDDNKDDGIDHYNSDLDDEYEDGFENLFDSEEDSGVEYHLVKMMMKRHGLVVVKV</sequence>
<dbReference type="InterPro" id="IPR021099">
    <property type="entry name" value="PORR_domain"/>
</dbReference>
<dbReference type="InterPro" id="IPR045040">
    <property type="entry name" value="PORR_fam"/>
</dbReference>
<dbReference type="GO" id="GO:0003723">
    <property type="term" value="F:RNA binding"/>
    <property type="evidence" value="ECO:0007669"/>
    <property type="project" value="InterPro"/>
</dbReference>
<dbReference type="Proteomes" id="UP000886595">
    <property type="component" value="Unassembled WGS sequence"/>
</dbReference>
<feature type="region of interest" description="Disordered" evidence="1">
    <location>
        <begin position="527"/>
        <end position="552"/>
    </location>
</feature>
<dbReference type="AlphaFoldDB" id="A0A8X7R4C6"/>
<evidence type="ECO:0000313" key="4">
    <source>
        <dbReference type="Proteomes" id="UP000886595"/>
    </source>
</evidence>
<dbReference type="OrthoDB" id="689415at2759"/>
<protein>
    <recommendedName>
        <fullName evidence="2">PORR domain-containing protein</fullName>
    </recommendedName>
</protein>
<dbReference type="EMBL" id="JAAMPC010000012">
    <property type="protein sequence ID" value="KAG2278289.1"/>
    <property type="molecule type" value="Genomic_DNA"/>
</dbReference>
<dbReference type="PANTHER" id="PTHR31476">
    <property type="entry name" value="PROTEIN WHAT'S THIS FACTOR 1 HOMOLOG, CHLOROPLASTIC"/>
    <property type="match status" value="1"/>
</dbReference>
<feature type="compositionally biased region" description="Basic and acidic residues" evidence="1">
    <location>
        <begin position="404"/>
        <end position="420"/>
    </location>
</feature>
<evidence type="ECO:0000256" key="1">
    <source>
        <dbReference type="SAM" id="MobiDB-lite"/>
    </source>
</evidence>
<feature type="domain" description="PORR" evidence="2">
    <location>
        <begin position="58"/>
        <end position="395"/>
    </location>
</feature>
<proteinExistence type="predicted"/>
<evidence type="ECO:0000313" key="3">
    <source>
        <dbReference type="EMBL" id="KAG2278289.1"/>
    </source>
</evidence>
<dbReference type="Pfam" id="PF11955">
    <property type="entry name" value="PORR"/>
    <property type="match status" value="1"/>
</dbReference>
<feature type="region of interest" description="Disordered" evidence="1">
    <location>
        <begin position="400"/>
        <end position="420"/>
    </location>
</feature>